<sequence length="1360" mass="147497">MSRTNAMQWPTSIALSLSRSCLPRTRQGPRPSLAKPAGSRHVFITCHRFYTMRRAHQLVAPGADQHDAGMHWIQDALERATLNLTGRARFTTTTTPTLSSLSSSSPSVCLACAMSMSPRRLPLSSSSRTTTIPSLSSMTTGRNVCSARTMATKSSSGTSRGKQRTRSINGGHHGSRPLRPGPIVDLGSWGLAPKTPSTSSSSTASVLTSQSPQPSPMGVTNLRYLIYSTAAEPKLDTRRFPTWLRKQAQEFRQQLQRRHHTTPSAIVPPLSALQQLWRVVFAPASVGDGEDNSKTFSSQQQQQQHQQLLQQQQSLEALTSADWGLWILWLWHHDDWATLAQMHALALERPLAMAAKIPDEGLVLLTEARIRHWKAQQQLQHQQQQILHHHQHQHDSTKAGRARRGGGGGGALTMETTEPIVQWIQETAACLEGLGRRPVVELYELWIHEAYEARDWQQVMAGSKAMEQMQSRLVRRPMIHVQVELALACLAGGDVQGALQMAESALVDASLSSSSSADATPATLGTLSARQRGRVQVPASLGIPNDRWRLELAGLRERLLETAEPLAVDSGIEGDHGSMTATRATTTMIKASLYPLLLDALSSGEQDPRATQRAAEVFRDWLGQLHPSSPRSSGSPSVALTSTMDPNMFHKLVRFMGLSAGSGEAEALVSLLSSSLDAMRDGSKLSDTVGLESGSSSSSSSSSSPSSPSSSIAKTVVKKDKKHHPHSASPSSSNHHSQHSGIDAQVAALRTLTNIGCQEVLVQALREGDMGRAKRMFQVLGAPALQPSSMLTSWPSGSNTSGPGSSSRHGTHSPTGQHDSDDPSSSSLSLWLTPVQNGLCDMYLEALVTEADFGMALTVLQKMLVHDRVPTPESLQRLVGGMVKSGQLVEAMGVYRELTEVFGVTPMPGLLHAMLGLAAKYGDLSLARKIRRMLVGMDKAAQDFSEPDTAASSMVLTLSPTTASHSHDMSSKAMQQEAYSDQAVTKVDQSRLYHDLMVCYMNHMNIPGAFRIFESMGYLEIPYEIRHINALLVGTMAKGQIPLPDTTMGILEVMTTLRLRPNAQTYRALLKAALLNRDRPLAERWFQELAVAMLSGKESRRKSSFGHGDQVLTRPKGSMATGAFDHWQIARHGETFELLMGEYVRMYGVRPAVRLLEGVMEAEVSVPRPDVFRMLMAKSCDEADGRTGHRVFELMKQQQQQQQTTMATARTKGTGAGSNAGGYLTSQASDLALYHRLLEQVVEREQDIDRGQAIVAELIVSGVALDVTLVEDAIAVYAHRLETGRAAYGIYSRMKRVYGIRTPTPRMLASLDQLARKTAAAANAAAAASAAATTAATSATSATTLASTVDVDQLSSSASA</sequence>
<dbReference type="InterPro" id="IPR011990">
    <property type="entry name" value="TPR-like_helical_dom_sf"/>
</dbReference>
<evidence type="ECO:0000313" key="3">
    <source>
        <dbReference type="EMBL" id="KAG0254256.1"/>
    </source>
</evidence>
<feature type="region of interest" description="Disordered" evidence="2">
    <location>
        <begin position="120"/>
        <end position="219"/>
    </location>
</feature>
<keyword evidence="4" id="KW-1185">Reference proteome</keyword>
<feature type="region of interest" description="Disordered" evidence="2">
    <location>
        <begin position="790"/>
        <end position="827"/>
    </location>
</feature>
<dbReference type="Proteomes" id="UP000807716">
    <property type="component" value="Unassembled WGS sequence"/>
</dbReference>
<dbReference type="EMBL" id="JAAAJB010000528">
    <property type="protein sequence ID" value="KAG0254256.1"/>
    <property type="molecule type" value="Genomic_DNA"/>
</dbReference>
<comment type="caution">
    <text evidence="3">The sequence shown here is derived from an EMBL/GenBank/DDBJ whole genome shotgun (WGS) entry which is preliminary data.</text>
</comment>
<feature type="compositionally biased region" description="Low complexity" evidence="2">
    <location>
        <begin position="120"/>
        <end position="137"/>
    </location>
</feature>
<dbReference type="PANTHER" id="PTHR47936">
    <property type="entry name" value="PPR_LONG DOMAIN-CONTAINING PROTEIN"/>
    <property type="match status" value="1"/>
</dbReference>
<proteinExistence type="predicted"/>
<dbReference type="Gene3D" id="1.25.40.10">
    <property type="entry name" value="Tetratricopeptide repeat domain"/>
    <property type="match status" value="2"/>
</dbReference>
<protein>
    <recommendedName>
        <fullName evidence="5">Pentacotripeptide-repeat region of PRORP domain-containing protein</fullName>
    </recommendedName>
</protein>
<organism evidence="3 4">
    <name type="scientific">Actinomortierella ambigua</name>
    <dbReference type="NCBI Taxonomy" id="1343610"/>
    <lineage>
        <taxon>Eukaryota</taxon>
        <taxon>Fungi</taxon>
        <taxon>Fungi incertae sedis</taxon>
        <taxon>Mucoromycota</taxon>
        <taxon>Mortierellomycotina</taxon>
        <taxon>Mortierellomycetes</taxon>
        <taxon>Mortierellales</taxon>
        <taxon>Mortierellaceae</taxon>
        <taxon>Actinomortierella</taxon>
    </lineage>
</organism>
<reference evidence="3" key="1">
    <citation type="journal article" date="2020" name="Fungal Divers.">
        <title>Resolving the Mortierellaceae phylogeny through synthesis of multi-gene phylogenetics and phylogenomics.</title>
        <authorList>
            <person name="Vandepol N."/>
            <person name="Liber J."/>
            <person name="Desiro A."/>
            <person name="Na H."/>
            <person name="Kennedy M."/>
            <person name="Barry K."/>
            <person name="Grigoriev I.V."/>
            <person name="Miller A.N."/>
            <person name="O'Donnell K."/>
            <person name="Stajich J.E."/>
            <person name="Bonito G."/>
        </authorList>
    </citation>
    <scope>NUCLEOTIDE SEQUENCE</scope>
    <source>
        <strain evidence="3">BC1065</strain>
    </source>
</reference>
<evidence type="ECO:0000256" key="1">
    <source>
        <dbReference type="ARBA" id="ARBA00022737"/>
    </source>
</evidence>
<dbReference type="OrthoDB" id="185373at2759"/>
<dbReference type="PANTHER" id="PTHR47936:SF1">
    <property type="entry name" value="PENTATRICOPEPTIDE REPEAT-CONTAINING PROTEIN GUN1, CHLOROPLASTIC"/>
    <property type="match status" value="1"/>
</dbReference>
<feature type="compositionally biased region" description="Polar residues" evidence="2">
    <location>
        <begin position="149"/>
        <end position="160"/>
    </location>
</feature>
<feature type="compositionally biased region" description="Low complexity" evidence="2">
    <location>
        <begin position="693"/>
        <end position="711"/>
    </location>
</feature>
<feature type="compositionally biased region" description="Low complexity" evidence="2">
    <location>
        <begin position="195"/>
        <end position="211"/>
    </location>
</feature>
<evidence type="ECO:0008006" key="5">
    <source>
        <dbReference type="Google" id="ProtNLM"/>
    </source>
</evidence>
<name>A0A9P6PUA6_9FUNG</name>
<keyword evidence="1" id="KW-0677">Repeat</keyword>
<evidence type="ECO:0000256" key="2">
    <source>
        <dbReference type="SAM" id="MobiDB-lite"/>
    </source>
</evidence>
<accession>A0A9P6PUA6</accession>
<feature type="region of interest" description="Disordered" evidence="2">
    <location>
        <begin position="388"/>
        <end position="408"/>
    </location>
</feature>
<evidence type="ECO:0000313" key="4">
    <source>
        <dbReference type="Proteomes" id="UP000807716"/>
    </source>
</evidence>
<feature type="compositionally biased region" description="Low complexity" evidence="2">
    <location>
        <begin position="792"/>
        <end position="807"/>
    </location>
</feature>
<feature type="region of interest" description="Disordered" evidence="2">
    <location>
        <begin position="685"/>
        <end position="741"/>
    </location>
</feature>
<gene>
    <name evidence="3" type="ORF">DFQ27_006942</name>
</gene>